<proteinExistence type="predicted"/>
<dbReference type="Proteomes" id="UP001592530">
    <property type="component" value="Unassembled WGS sequence"/>
</dbReference>
<dbReference type="EMBL" id="JBHEZY010000003">
    <property type="protein sequence ID" value="MFC1431215.1"/>
    <property type="molecule type" value="Genomic_DNA"/>
</dbReference>
<reference evidence="2 3" key="1">
    <citation type="submission" date="2024-09" db="EMBL/GenBank/DDBJ databases">
        <authorList>
            <person name="Lee S.D."/>
        </authorList>
    </citation>
    <scope>NUCLEOTIDE SEQUENCE [LARGE SCALE GENOMIC DNA]</scope>
    <source>
        <strain evidence="2 3">N1-3</strain>
    </source>
</reference>
<feature type="region of interest" description="Disordered" evidence="1">
    <location>
        <begin position="1"/>
        <end position="29"/>
    </location>
</feature>
<evidence type="ECO:0000256" key="1">
    <source>
        <dbReference type="SAM" id="MobiDB-lite"/>
    </source>
</evidence>
<gene>
    <name evidence="2" type="ORF">ACEZDB_11205</name>
</gene>
<sequence>MPSLRTAHAPAPAPVPASVHRPARPAPADERGRLLDRFNAAVRAPAAHGGVACLPPFLDALALAEGGAEPDGARWIVDSNARLNAAAMMRRCFPDPEIHEVASEYGAAAYRRGWLRLDRTLPVQQHTHVVETAETWVEEDDRTLDQVLQTYGRPSVTFGDLDPCLPKTLGYASADHDIPLAVFHFAQAADMPSARLLAFRAGEGPFGARMAFTPFGWTAGED</sequence>
<evidence type="ECO:0000313" key="3">
    <source>
        <dbReference type="Proteomes" id="UP001592530"/>
    </source>
</evidence>
<dbReference type="RefSeq" id="WP_380551538.1">
    <property type="nucleotide sequence ID" value="NZ_JBHEZY010000003.1"/>
</dbReference>
<accession>A0ABV6WYW4</accession>
<organism evidence="2 3">
    <name type="scientific">Streptacidiphilus alkalitolerans</name>
    <dbReference type="NCBI Taxonomy" id="3342712"/>
    <lineage>
        <taxon>Bacteria</taxon>
        <taxon>Bacillati</taxon>
        <taxon>Actinomycetota</taxon>
        <taxon>Actinomycetes</taxon>
        <taxon>Kitasatosporales</taxon>
        <taxon>Streptomycetaceae</taxon>
        <taxon>Streptacidiphilus</taxon>
    </lineage>
</organism>
<protein>
    <submittedName>
        <fullName evidence="2">Uncharacterized protein</fullName>
    </submittedName>
</protein>
<name>A0ABV6WYW4_9ACTN</name>
<comment type="caution">
    <text evidence="2">The sequence shown here is derived from an EMBL/GenBank/DDBJ whole genome shotgun (WGS) entry which is preliminary data.</text>
</comment>
<evidence type="ECO:0000313" key="2">
    <source>
        <dbReference type="EMBL" id="MFC1431215.1"/>
    </source>
</evidence>